<sequence>FFSAKCPLLNFELPFFQRLWYSYAAWAPITTILTVPAFIIVPFMSIAFGIHPVTITYELVLASTLYFISQNSLQYYVHTLKHLKLMWFVNGESGNKPVLPAPAPAKDGEVEKIVSASVQPTSNSLARMSHRLATAVYNSFT</sequence>
<keyword evidence="1" id="KW-1133">Transmembrane helix</keyword>
<accession>A0A699Y6U8</accession>
<proteinExistence type="predicted"/>
<dbReference type="EMBL" id="BLLF01000008">
    <property type="protein sequence ID" value="GFH05773.1"/>
    <property type="molecule type" value="Genomic_DNA"/>
</dbReference>
<name>A0A699Y6U8_HAELA</name>
<dbReference type="Proteomes" id="UP000485058">
    <property type="component" value="Unassembled WGS sequence"/>
</dbReference>
<keyword evidence="1" id="KW-0472">Membrane</keyword>
<evidence type="ECO:0000313" key="2">
    <source>
        <dbReference type="EMBL" id="GFH05773.1"/>
    </source>
</evidence>
<comment type="caution">
    <text evidence="2">The sequence shown here is derived from an EMBL/GenBank/DDBJ whole genome shotgun (WGS) entry which is preliminary data.</text>
</comment>
<gene>
    <name evidence="2" type="ORF">HaLaN_00290</name>
</gene>
<feature type="transmembrane region" description="Helical" evidence="1">
    <location>
        <begin position="20"/>
        <end position="41"/>
    </location>
</feature>
<keyword evidence="1" id="KW-0812">Transmembrane</keyword>
<protein>
    <submittedName>
        <fullName evidence="2">Uncharacterized protein</fullName>
    </submittedName>
</protein>
<reference evidence="2 3" key="1">
    <citation type="submission" date="2020-02" db="EMBL/GenBank/DDBJ databases">
        <title>Draft genome sequence of Haematococcus lacustris strain NIES-144.</title>
        <authorList>
            <person name="Morimoto D."/>
            <person name="Nakagawa S."/>
            <person name="Yoshida T."/>
            <person name="Sawayama S."/>
        </authorList>
    </citation>
    <scope>NUCLEOTIDE SEQUENCE [LARGE SCALE GENOMIC DNA]</scope>
    <source>
        <strain evidence="2 3">NIES-144</strain>
    </source>
</reference>
<feature type="non-terminal residue" evidence="2">
    <location>
        <position position="141"/>
    </location>
</feature>
<evidence type="ECO:0000256" key="1">
    <source>
        <dbReference type="SAM" id="Phobius"/>
    </source>
</evidence>
<feature type="transmembrane region" description="Helical" evidence="1">
    <location>
        <begin position="48"/>
        <end position="68"/>
    </location>
</feature>
<keyword evidence="3" id="KW-1185">Reference proteome</keyword>
<feature type="non-terminal residue" evidence="2">
    <location>
        <position position="1"/>
    </location>
</feature>
<dbReference type="AlphaFoldDB" id="A0A699Y6U8"/>
<evidence type="ECO:0000313" key="3">
    <source>
        <dbReference type="Proteomes" id="UP000485058"/>
    </source>
</evidence>
<organism evidence="2 3">
    <name type="scientific">Haematococcus lacustris</name>
    <name type="common">Green alga</name>
    <name type="synonym">Haematococcus pluvialis</name>
    <dbReference type="NCBI Taxonomy" id="44745"/>
    <lineage>
        <taxon>Eukaryota</taxon>
        <taxon>Viridiplantae</taxon>
        <taxon>Chlorophyta</taxon>
        <taxon>core chlorophytes</taxon>
        <taxon>Chlorophyceae</taxon>
        <taxon>CS clade</taxon>
        <taxon>Chlamydomonadales</taxon>
        <taxon>Haematococcaceae</taxon>
        <taxon>Haematococcus</taxon>
    </lineage>
</organism>